<dbReference type="PANTHER" id="PTHR43423:SF1">
    <property type="entry name" value="ABC TRANSPORTER I FAMILY MEMBER 17"/>
    <property type="match status" value="1"/>
</dbReference>
<dbReference type="Proteomes" id="UP000001411">
    <property type="component" value="Chromosome"/>
</dbReference>
<proteinExistence type="predicted"/>
<sequence length="223" mass="25432">MFKLLLKVEHLTYKVDNRTILDDINLNINKGDTIAIVGPSGSGKSTLLKQLNHLISPTSGDLYLNDQSYFNYKPEEIRTRVSYLMQQSELIGYTIEDNMKFPAEARSEAFDRDKAKQLISQVGLGNYQLDAQIEHMSGGEQQRITIARQLMYEPEVLLLDEATSALDTHNKKKIEEIIFKLADKGIAILWITHSDDQSMRHFKRRITITDGKISSDEELNGNE</sequence>
<feature type="domain" description="ABC transporter" evidence="4">
    <location>
        <begin position="6"/>
        <end position="223"/>
    </location>
</feature>
<dbReference type="GO" id="GO:0005524">
    <property type="term" value="F:ATP binding"/>
    <property type="evidence" value="ECO:0007669"/>
    <property type="project" value="UniProtKB-KW"/>
</dbReference>
<dbReference type="AlphaFoldDB" id="A0A0H2VJC3"/>
<evidence type="ECO:0000256" key="3">
    <source>
        <dbReference type="ARBA" id="ARBA00022840"/>
    </source>
</evidence>
<dbReference type="KEGG" id="sep:SE_2025"/>
<dbReference type="GO" id="GO:0016887">
    <property type="term" value="F:ATP hydrolysis activity"/>
    <property type="evidence" value="ECO:0007669"/>
    <property type="project" value="InterPro"/>
</dbReference>
<dbReference type="Pfam" id="PF00005">
    <property type="entry name" value="ABC_tran"/>
    <property type="match status" value="1"/>
</dbReference>
<keyword evidence="1" id="KW-0813">Transport</keyword>
<dbReference type="PROSITE" id="PS00211">
    <property type="entry name" value="ABC_TRANSPORTER_1"/>
    <property type="match status" value="1"/>
</dbReference>
<dbReference type="InterPro" id="IPR017871">
    <property type="entry name" value="ABC_transporter-like_CS"/>
</dbReference>
<evidence type="ECO:0000313" key="5">
    <source>
        <dbReference type="EMBL" id="AAO05666.1"/>
    </source>
</evidence>
<dbReference type="OrthoDB" id="9785080at2"/>
<evidence type="ECO:0000313" key="6">
    <source>
        <dbReference type="Proteomes" id="UP000001411"/>
    </source>
</evidence>
<keyword evidence="2" id="KW-0547">Nucleotide-binding</keyword>
<dbReference type="HOGENOM" id="CLU_000604_1_22_9"/>
<keyword evidence="3 5" id="KW-0067">ATP-binding</keyword>
<dbReference type="PATRIC" id="fig|176280.10.peg.1978"/>
<dbReference type="InterPro" id="IPR003439">
    <property type="entry name" value="ABC_transporter-like_ATP-bd"/>
</dbReference>
<dbReference type="PANTHER" id="PTHR43423">
    <property type="entry name" value="ABC TRANSPORTER I FAMILY MEMBER 17"/>
    <property type="match status" value="1"/>
</dbReference>
<dbReference type="InterPro" id="IPR027417">
    <property type="entry name" value="P-loop_NTPase"/>
</dbReference>
<evidence type="ECO:0000259" key="4">
    <source>
        <dbReference type="PROSITE" id="PS50893"/>
    </source>
</evidence>
<dbReference type="SUPFAM" id="SSF52540">
    <property type="entry name" value="P-loop containing nucleoside triphosphate hydrolases"/>
    <property type="match status" value="1"/>
</dbReference>
<dbReference type="SMART" id="SM00382">
    <property type="entry name" value="AAA"/>
    <property type="match status" value="1"/>
</dbReference>
<dbReference type="PROSITE" id="PS50893">
    <property type="entry name" value="ABC_TRANSPORTER_2"/>
    <property type="match status" value="1"/>
</dbReference>
<name>A0A0H2VJC3_STAES</name>
<organism evidence="5 6">
    <name type="scientific">Staphylococcus epidermidis (strain ATCC 12228 / FDA PCI 1200)</name>
    <dbReference type="NCBI Taxonomy" id="176280"/>
    <lineage>
        <taxon>Bacteria</taxon>
        <taxon>Bacillati</taxon>
        <taxon>Bacillota</taxon>
        <taxon>Bacilli</taxon>
        <taxon>Bacillales</taxon>
        <taxon>Staphylococcaceae</taxon>
        <taxon>Staphylococcus</taxon>
    </lineage>
</organism>
<dbReference type="InterPro" id="IPR003593">
    <property type="entry name" value="AAA+_ATPase"/>
</dbReference>
<dbReference type="EMBL" id="AE015929">
    <property type="protein sequence ID" value="AAO05666.1"/>
    <property type="molecule type" value="Genomic_DNA"/>
</dbReference>
<protein>
    <submittedName>
        <fullName evidence="5">ABC transporter (ATP-binding protein)</fullName>
    </submittedName>
</protein>
<evidence type="ECO:0000256" key="1">
    <source>
        <dbReference type="ARBA" id="ARBA00022448"/>
    </source>
</evidence>
<accession>A0A0H2VJC3</accession>
<dbReference type="Gene3D" id="3.40.50.300">
    <property type="entry name" value="P-loop containing nucleotide triphosphate hydrolases"/>
    <property type="match status" value="1"/>
</dbReference>
<dbReference type="eggNOG" id="COG4619">
    <property type="taxonomic scope" value="Bacteria"/>
</dbReference>
<reference evidence="5 6" key="1">
    <citation type="journal article" date="2003" name="Mol. Microbiol.">
        <title>Genome-based analysis of virulence genes in a non-biofilm-forming Staphylococcus epidermidis strain (ATCC 12228).</title>
        <authorList>
            <person name="Zhang Y.Q."/>
            <person name="Ren S.X."/>
            <person name="Li H.L."/>
            <person name="Wang Y.X."/>
            <person name="Fu G."/>
            <person name="Yang J."/>
            <person name="Qin Z.Q."/>
            <person name="Miao Y.G."/>
            <person name="Wang W.Y."/>
            <person name="Chen R.S."/>
            <person name="Shen Y."/>
            <person name="Chen Z."/>
            <person name="Yuan Z.H."/>
            <person name="Zhao G.P."/>
            <person name="Qu D."/>
            <person name="Danchin A."/>
            <person name="Wen Y.M."/>
        </authorList>
    </citation>
    <scope>NUCLEOTIDE SEQUENCE [LARGE SCALE GENOMIC DNA]</scope>
    <source>
        <strain evidence="6">ATCC 12228 / FDA PCI 1200</strain>
    </source>
</reference>
<gene>
    <name evidence="5" type="ordered locus">SE_2025</name>
</gene>
<evidence type="ECO:0000256" key="2">
    <source>
        <dbReference type="ARBA" id="ARBA00022741"/>
    </source>
</evidence>